<dbReference type="Pfam" id="PF00520">
    <property type="entry name" value="Ion_trans"/>
    <property type="match status" value="1"/>
</dbReference>
<keyword evidence="4 14" id="KW-0812">Transmembrane</keyword>
<keyword evidence="11" id="KW-0407">Ion channel</keyword>
<keyword evidence="8 14" id="KW-1133">Transmembrane helix</keyword>
<evidence type="ECO:0000256" key="14">
    <source>
        <dbReference type="SAM" id="Phobius"/>
    </source>
</evidence>
<dbReference type="AlphaFoldDB" id="A0A9P1DC50"/>
<keyword evidence="2" id="KW-0813">Transport</keyword>
<evidence type="ECO:0000313" key="18">
    <source>
        <dbReference type="Proteomes" id="UP001152797"/>
    </source>
</evidence>
<keyword evidence="3" id="KW-0633">Potassium transport</keyword>
<accession>A0A9P1DC50</accession>
<feature type="region of interest" description="Disordered" evidence="13">
    <location>
        <begin position="655"/>
        <end position="747"/>
    </location>
</feature>
<evidence type="ECO:0000313" key="17">
    <source>
        <dbReference type="EMBL" id="CAL4794369.1"/>
    </source>
</evidence>
<name>A0A9P1DC50_9DINO</name>
<dbReference type="OrthoDB" id="415460at2759"/>
<evidence type="ECO:0000256" key="13">
    <source>
        <dbReference type="SAM" id="MobiDB-lite"/>
    </source>
</evidence>
<dbReference type="GO" id="GO:0005249">
    <property type="term" value="F:voltage-gated potassium channel activity"/>
    <property type="evidence" value="ECO:0007669"/>
    <property type="project" value="InterPro"/>
</dbReference>
<dbReference type="PANTHER" id="PTHR11537:SF254">
    <property type="entry name" value="POTASSIUM VOLTAGE-GATED CHANNEL PROTEIN SHAB"/>
    <property type="match status" value="1"/>
</dbReference>
<dbReference type="PROSITE" id="PS00018">
    <property type="entry name" value="EF_HAND_1"/>
    <property type="match status" value="1"/>
</dbReference>
<keyword evidence="6" id="KW-0851">Voltage-gated channel</keyword>
<keyword evidence="7" id="KW-0630">Potassium</keyword>
<feature type="transmembrane region" description="Helical" evidence="14">
    <location>
        <begin position="331"/>
        <end position="351"/>
    </location>
</feature>
<organism evidence="16">
    <name type="scientific">Cladocopium goreaui</name>
    <dbReference type="NCBI Taxonomy" id="2562237"/>
    <lineage>
        <taxon>Eukaryota</taxon>
        <taxon>Sar</taxon>
        <taxon>Alveolata</taxon>
        <taxon>Dinophyceae</taxon>
        <taxon>Suessiales</taxon>
        <taxon>Symbiodiniaceae</taxon>
        <taxon>Cladocopium</taxon>
    </lineage>
</organism>
<comment type="caution">
    <text evidence="16">The sequence shown here is derived from an EMBL/GenBank/DDBJ whole genome shotgun (WGS) entry which is preliminary data.</text>
</comment>
<evidence type="ECO:0000313" key="16">
    <source>
        <dbReference type="EMBL" id="CAI4007057.1"/>
    </source>
</evidence>
<dbReference type="SUPFAM" id="SSF81324">
    <property type="entry name" value="Voltage-gated potassium channels"/>
    <property type="match status" value="1"/>
</dbReference>
<evidence type="ECO:0000259" key="15">
    <source>
        <dbReference type="PROSITE" id="PS50004"/>
    </source>
</evidence>
<keyword evidence="5" id="KW-0631">Potassium channel</keyword>
<dbReference type="InterPro" id="IPR018247">
    <property type="entry name" value="EF_Hand_1_Ca_BS"/>
</dbReference>
<evidence type="ECO:0000256" key="10">
    <source>
        <dbReference type="ARBA" id="ARBA00023136"/>
    </source>
</evidence>
<evidence type="ECO:0000256" key="5">
    <source>
        <dbReference type="ARBA" id="ARBA00022826"/>
    </source>
</evidence>
<reference evidence="17 18" key="2">
    <citation type="submission" date="2024-05" db="EMBL/GenBank/DDBJ databases">
        <authorList>
            <person name="Chen Y."/>
            <person name="Shah S."/>
            <person name="Dougan E. K."/>
            <person name="Thang M."/>
            <person name="Chan C."/>
        </authorList>
    </citation>
    <scope>NUCLEOTIDE SEQUENCE [LARGE SCALE GENOMIC DNA]</scope>
</reference>
<dbReference type="InterPro" id="IPR028325">
    <property type="entry name" value="VG_K_chnl"/>
</dbReference>
<feature type="transmembrane region" description="Helical" evidence="14">
    <location>
        <begin position="306"/>
        <end position="324"/>
    </location>
</feature>
<sequence>MPGQHGDQGEVPVSVFQRSVVRLFRLMKMDRQADDFSADEYDVDGSGAVGWYEFVTVWRKADVSVKLSLPERFFVLMEEPTSSFAGVVVSAALNFLIFGSCVGFMIGTMPDMKTAPCDRCEPEQMREFKVFESFCVGVFALEYLVRVCTAPFTRSELLHYESVLEFVTEHQVSFNPSRLLRFAYFVIQPMNLIDLFVIVPFFVEAALQSSSASNFTVLRVLRLTRLFRLVKLGKSFEVLQIIGRVFHKSIAMFWVFAVNFSLAMCFSAATIYFVEGGEWDPDEMNWIRIGHDGARSPSPFQSIPHSFWWVIVTFTTVGYGDVVPETFLGKMIGASSMIVGIIVLALPISVISTTFGDVWHEWKEELRLDAKSKEEDMKSVELALQVIQNRTFMHVEIYDHFERYPAELLGQTEWKSLPIDSKEKVEVADASYSLHPNEEKGLVEGDLGQVVVGYTWTPAKYEADDDRYAGTLKVRLQRAEGILKSDWRKEGRRNVFAVVRCWPKPPRSGWMGQGFDQQHCTKIAMGTLSPVWEESFEFDFDWPRDWRPQKVTEVEAQTRSRVEISHPISLRRGNSATSNTSIRRSKSQVLRRGISRSAVLDEEEEPDVQSRQVMRLKAEVSSMTRSLRRLETQLVDLLEVQGTPQNLSTTLRPQMMEAPSSPACEPPPFGSLGVDGPLSPLSETSPIQSPSHSPGYGGYDRSVTSRLSDRSNEFGELSRMSGQYGSQASQESESEGLMLPGSPDDLR</sequence>
<dbReference type="PANTHER" id="PTHR11537">
    <property type="entry name" value="VOLTAGE-GATED POTASSIUM CHANNEL"/>
    <property type="match status" value="1"/>
</dbReference>
<dbReference type="InterPro" id="IPR000008">
    <property type="entry name" value="C2_dom"/>
</dbReference>
<reference evidence="16" key="1">
    <citation type="submission" date="2022-10" db="EMBL/GenBank/DDBJ databases">
        <authorList>
            <person name="Chen Y."/>
            <person name="Dougan E. K."/>
            <person name="Chan C."/>
            <person name="Rhodes N."/>
            <person name="Thang M."/>
        </authorList>
    </citation>
    <scope>NUCLEOTIDE SEQUENCE</scope>
</reference>
<dbReference type="PROSITE" id="PS50004">
    <property type="entry name" value="C2"/>
    <property type="match status" value="1"/>
</dbReference>
<evidence type="ECO:0000256" key="6">
    <source>
        <dbReference type="ARBA" id="ARBA00022882"/>
    </source>
</evidence>
<evidence type="ECO:0000256" key="3">
    <source>
        <dbReference type="ARBA" id="ARBA00022538"/>
    </source>
</evidence>
<feature type="compositionally biased region" description="Polar residues" evidence="13">
    <location>
        <begin position="681"/>
        <end position="692"/>
    </location>
</feature>
<dbReference type="PRINTS" id="PR00169">
    <property type="entry name" value="KCHANNEL"/>
</dbReference>
<gene>
    <name evidence="16" type="ORF">C1SCF055_LOCUS32640</name>
</gene>
<dbReference type="InterPro" id="IPR027359">
    <property type="entry name" value="Volt_channel_dom_sf"/>
</dbReference>
<dbReference type="EMBL" id="CAMXCT010003957">
    <property type="protein sequence ID" value="CAI4007057.1"/>
    <property type="molecule type" value="Genomic_DNA"/>
</dbReference>
<feature type="domain" description="C2" evidence="15">
    <location>
        <begin position="451"/>
        <end position="590"/>
    </location>
</feature>
<keyword evidence="18" id="KW-1185">Reference proteome</keyword>
<dbReference type="Pfam" id="PF00168">
    <property type="entry name" value="C2"/>
    <property type="match status" value="1"/>
</dbReference>
<feature type="transmembrane region" description="Helical" evidence="14">
    <location>
        <begin position="251"/>
        <end position="274"/>
    </location>
</feature>
<dbReference type="EMBL" id="CAMXCT030003957">
    <property type="protein sequence ID" value="CAL4794369.1"/>
    <property type="molecule type" value="Genomic_DNA"/>
</dbReference>
<evidence type="ECO:0000256" key="8">
    <source>
        <dbReference type="ARBA" id="ARBA00022989"/>
    </source>
</evidence>
<dbReference type="Gene3D" id="1.20.120.350">
    <property type="entry name" value="Voltage-gated potassium channels. Chain C"/>
    <property type="match status" value="1"/>
</dbReference>
<evidence type="ECO:0000256" key="7">
    <source>
        <dbReference type="ARBA" id="ARBA00022958"/>
    </source>
</evidence>
<dbReference type="SUPFAM" id="SSF49562">
    <property type="entry name" value="C2 domain (Calcium/lipid-binding domain, CaLB)"/>
    <property type="match status" value="1"/>
</dbReference>
<evidence type="ECO:0000256" key="9">
    <source>
        <dbReference type="ARBA" id="ARBA00023065"/>
    </source>
</evidence>
<evidence type="ECO:0000256" key="12">
    <source>
        <dbReference type="SAM" id="Coils"/>
    </source>
</evidence>
<keyword evidence="9" id="KW-0406">Ion transport</keyword>
<evidence type="ECO:0000256" key="11">
    <source>
        <dbReference type="ARBA" id="ARBA00023303"/>
    </source>
</evidence>
<evidence type="ECO:0000256" key="1">
    <source>
        <dbReference type="ARBA" id="ARBA00004141"/>
    </source>
</evidence>
<feature type="coiled-coil region" evidence="12">
    <location>
        <begin position="363"/>
        <end position="390"/>
    </location>
</feature>
<dbReference type="Gene3D" id="1.10.287.70">
    <property type="match status" value="1"/>
</dbReference>
<protein>
    <recommendedName>
        <fullName evidence="15">C2 domain-containing protein</fullName>
    </recommendedName>
</protein>
<evidence type="ECO:0000256" key="4">
    <source>
        <dbReference type="ARBA" id="ARBA00022692"/>
    </source>
</evidence>
<dbReference type="EMBL" id="CAMXCT020003957">
    <property type="protein sequence ID" value="CAL1160432.1"/>
    <property type="molecule type" value="Genomic_DNA"/>
</dbReference>
<proteinExistence type="predicted"/>
<dbReference type="CDD" id="cd00030">
    <property type="entry name" value="C2"/>
    <property type="match status" value="1"/>
</dbReference>
<dbReference type="GO" id="GO:0008076">
    <property type="term" value="C:voltage-gated potassium channel complex"/>
    <property type="evidence" value="ECO:0007669"/>
    <property type="project" value="InterPro"/>
</dbReference>
<dbReference type="Gene3D" id="2.60.40.150">
    <property type="entry name" value="C2 domain"/>
    <property type="match status" value="1"/>
</dbReference>
<feature type="transmembrane region" description="Helical" evidence="14">
    <location>
        <begin position="84"/>
        <end position="107"/>
    </location>
</feature>
<evidence type="ECO:0000256" key="2">
    <source>
        <dbReference type="ARBA" id="ARBA00022448"/>
    </source>
</evidence>
<keyword evidence="12" id="KW-0175">Coiled coil</keyword>
<comment type="subcellular location">
    <subcellularLocation>
        <location evidence="1">Membrane</location>
        <topology evidence="1">Multi-pass membrane protein</topology>
    </subcellularLocation>
</comment>
<dbReference type="InterPro" id="IPR005821">
    <property type="entry name" value="Ion_trans_dom"/>
</dbReference>
<dbReference type="Proteomes" id="UP001152797">
    <property type="component" value="Unassembled WGS sequence"/>
</dbReference>
<dbReference type="InterPro" id="IPR035892">
    <property type="entry name" value="C2_domain_sf"/>
</dbReference>
<feature type="compositionally biased region" description="Low complexity" evidence="13">
    <location>
        <begin position="721"/>
        <end position="731"/>
    </location>
</feature>
<keyword evidence="10 14" id="KW-0472">Membrane</keyword>
<dbReference type="GO" id="GO:0001508">
    <property type="term" value="P:action potential"/>
    <property type="evidence" value="ECO:0007669"/>
    <property type="project" value="TreeGrafter"/>
</dbReference>